<dbReference type="Proteomes" id="UP001083770">
    <property type="component" value="Unassembled WGS sequence"/>
</dbReference>
<protein>
    <submittedName>
        <fullName evidence="2">Heme NO-binding domain-containing protein</fullName>
    </submittedName>
</protein>
<dbReference type="InterPro" id="IPR011644">
    <property type="entry name" value="Heme_NO-bd"/>
</dbReference>
<feature type="domain" description="Heme NO-binding" evidence="1">
    <location>
        <begin position="2"/>
        <end position="156"/>
    </location>
</feature>
<dbReference type="RefSeq" id="WP_269402302.1">
    <property type="nucleotide sequence ID" value="NZ_JAPWGW010000002.1"/>
</dbReference>
<evidence type="ECO:0000313" key="2">
    <source>
        <dbReference type="EMBL" id="MCZ4298188.1"/>
    </source>
</evidence>
<dbReference type="EMBL" id="JAPWGW010000002">
    <property type="protein sequence ID" value="MCZ4298188.1"/>
    <property type="molecule type" value="Genomic_DNA"/>
</dbReference>
<reference evidence="2" key="1">
    <citation type="submission" date="2022-12" db="EMBL/GenBank/DDBJ databases">
        <title>Bacterial isolates from different developmental stages of Nematostella vectensis.</title>
        <authorList>
            <person name="Fraune S."/>
        </authorList>
    </citation>
    <scope>NUCLEOTIDE SEQUENCE</scope>
    <source>
        <strain evidence="2">G21632-S1</strain>
    </source>
</reference>
<dbReference type="Pfam" id="PF07700">
    <property type="entry name" value="HNOB"/>
    <property type="match status" value="1"/>
</dbReference>
<name>A0ABT4LXD3_9PROT</name>
<keyword evidence="3" id="KW-1185">Reference proteome</keyword>
<gene>
    <name evidence="2" type="ORF">O4G74_08970</name>
</gene>
<comment type="caution">
    <text evidence="2">The sequence shown here is derived from an EMBL/GenBank/DDBJ whole genome shotgun (WGS) entry which is preliminary data.</text>
</comment>
<dbReference type="Gene3D" id="3.90.1520.10">
    <property type="entry name" value="H-NOX domain"/>
    <property type="match status" value="1"/>
</dbReference>
<dbReference type="InterPro" id="IPR024096">
    <property type="entry name" value="NO_sig/Golgi_transp_ligand-bd"/>
</dbReference>
<dbReference type="SUPFAM" id="SSF111126">
    <property type="entry name" value="Ligand-binding domain in the NO signalling and Golgi transport"/>
    <property type="match status" value="1"/>
</dbReference>
<evidence type="ECO:0000259" key="1">
    <source>
        <dbReference type="Pfam" id="PF07700"/>
    </source>
</evidence>
<organism evidence="2 3">
    <name type="scientific">Henriciella marina</name>
    <dbReference type="NCBI Taxonomy" id="453851"/>
    <lineage>
        <taxon>Bacteria</taxon>
        <taxon>Pseudomonadati</taxon>
        <taxon>Pseudomonadota</taxon>
        <taxon>Alphaproteobacteria</taxon>
        <taxon>Hyphomonadales</taxon>
        <taxon>Hyphomonadaceae</taxon>
        <taxon>Henriciella</taxon>
    </lineage>
</organism>
<evidence type="ECO:0000313" key="3">
    <source>
        <dbReference type="Proteomes" id="UP001083770"/>
    </source>
</evidence>
<dbReference type="InterPro" id="IPR038158">
    <property type="entry name" value="H-NOX_domain_sf"/>
</dbReference>
<accession>A0ABT4LXD3</accession>
<proteinExistence type="predicted"/>
<sequence length="185" mass="20537">MKGVVFREFLDHAEAVFGVALVDQVLETADLPSGGAYTSVGYYDHEEMLALVGRTSELTGKSVRDLLVGFGSTLFRSLIESHAQKGVSHPFDLLERIHGVIHRDVRKLYPDAEVPEIIVVERVGEGRIVVEYRSARPMADLCEGMIKATFAYYGKDGDYDIIRLDNDCAPLREARFDITIGADTD</sequence>